<keyword evidence="1" id="KW-0723">Serine/threonine-protein kinase</keyword>
<evidence type="ECO:0000256" key="4">
    <source>
        <dbReference type="ARBA" id="ARBA00022777"/>
    </source>
</evidence>
<dbReference type="InterPro" id="IPR000719">
    <property type="entry name" value="Prot_kinase_dom"/>
</dbReference>
<evidence type="ECO:0000256" key="9">
    <source>
        <dbReference type="SAM" id="MobiDB-lite"/>
    </source>
</evidence>
<evidence type="ECO:0000256" key="7">
    <source>
        <dbReference type="PIRSR" id="PIRSR630616-2"/>
    </source>
</evidence>
<evidence type="ECO:0000256" key="5">
    <source>
        <dbReference type="ARBA" id="ARBA00022840"/>
    </source>
</evidence>
<protein>
    <recommendedName>
        <fullName evidence="10">Protein kinase domain-containing protein</fullName>
    </recommendedName>
</protein>
<feature type="compositionally biased region" description="Low complexity" evidence="9">
    <location>
        <begin position="194"/>
        <end position="204"/>
    </location>
</feature>
<evidence type="ECO:0000313" key="11">
    <source>
        <dbReference type="EMBL" id="KAK3233420.1"/>
    </source>
</evidence>
<keyword evidence="12" id="KW-1185">Reference proteome</keyword>
<feature type="compositionally biased region" description="Polar residues" evidence="9">
    <location>
        <begin position="205"/>
        <end position="217"/>
    </location>
</feature>
<feature type="cross-link" description="Glycyl lysine isopeptide (Lys-Gly) (interchain with G-Cter in SUMO2)" evidence="8">
    <location>
        <position position="452"/>
    </location>
</feature>
<evidence type="ECO:0000259" key="10">
    <source>
        <dbReference type="PROSITE" id="PS50011"/>
    </source>
</evidence>
<keyword evidence="5 7" id="KW-0067">ATP-binding</keyword>
<evidence type="ECO:0000256" key="1">
    <source>
        <dbReference type="ARBA" id="ARBA00022527"/>
    </source>
</evidence>
<dbReference type="GO" id="GO:0004674">
    <property type="term" value="F:protein serine/threonine kinase activity"/>
    <property type="evidence" value="ECO:0007669"/>
    <property type="project" value="UniProtKB-KW"/>
</dbReference>
<dbReference type="Gene3D" id="1.10.510.10">
    <property type="entry name" value="Transferase(Phosphotransferase) domain 1"/>
    <property type="match status" value="1"/>
</dbReference>
<dbReference type="SUPFAM" id="SSF56112">
    <property type="entry name" value="Protein kinase-like (PK-like)"/>
    <property type="match status" value="1"/>
</dbReference>
<keyword evidence="4" id="KW-0418">Kinase</keyword>
<feature type="region of interest" description="Disordered" evidence="9">
    <location>
        <begin position="59"/>
        <end position="117"/>
    </location>
</feature>
<dbReference type="Proteomes" id="UP001190700">
    <property type="component" value="Unassembled WGS sequence"/>
</dbReference>
<dbReference type="AlphaFoldDB" id="A0AAE0BCN5"/>
<accession>A0AAE0BCN5</accession>
<feature type="binding site" evidence="7">
    <location>
        <position position="346"/>
    </location>
    <ligand>
        <name>ATP</name>
        <dbReference type="ChEBI" id="CHEBI:30616"/>
    </ligand>
</feature>
<keyword evidence="3 7" id="KW-0547">Nucleotide-binding</keyword>
<keyword evidence="2" id="KW-0808">Transferase</keyword>
<reference evidence="11 12" key="1">
    <citation type="journal article" date="2015" name="Genome Biol. Evol.">
        <title>Comparative Genomics of a Bacterivorous Green Alga Reveals Evolutionary Causalities and Consequences of Phago-Mixotrophic Mode of Nutrition.</title>
        <authorList>
            <person name="Burns J.A."/>
            <person name="Paasch A."/>
            <person name="Narechania A."/>
            <person name="Kim E."/>
        </authorList>
    </citation>
    <scope>NUCLEOTIDE SEQUENCE [LARGE SCALE GENOMIC DNA]</scope>
    <source>
        <strain evidence="11 12">PLY_AMNH</strain>
    </source>
</reference>
<dbReference type="PROSITE" id="PS00108">
    <property type="entry name" value="PROTEIN_KINASE_ST"/>
    <property type="match status" value="1"/>
</dbReference>
<name>A0AAE0BCN5_9CHLO</name>
<dbReference type="SMART" id="SM00220">
    <property type="entry name" value="S_TKc"/>
    <property type="match status" value="1"/>
</dbReference>
<evidence type="ECO:0000256" key="3">
    <source>
        <dbReference type="ARBA" id="ARBA00022741"/>
    </source>
</evidence>
<sequence length="607" mass="66486">MQPVYEVSLRSRARSSEPSSAVSTLENSLSNFKEYIVPAVPETTSESLPFKSSGGLLGCFDGRPKRKSSASRRPCPSSGAAPGATAPSHEGASAACSTRQLGPSSRPRPSGATTSVTISNSIAKDLVGHNARPPRERKVLHVFNGKVLGLGTPEHPLETLASRVESQAMRPSKEPCSARGALSRPQGGPAPRGSSAQVSCSSASFERNSSHSVSSDSGKPDPYTRTALRGALPPKKRNVEATSSKFIFEELPRFSSTSNDQGQPSQGSTGDMPVTHDDDYIQRGGVHWNEGDVRKESKIRMMVASPKFTGEGSLDFYKLGPVAGKGAFSTVYTAWHRLSGKRVAIKQYNLNRLARDTVLSTSVKREIKLLTKMNHPGIVHLYETFETRSVLCLVYEFIPNGTLFSALRKQRQGDVTAGPSTMTEAQVSRILLSLAQALQHMHSRNIMHRDMKLDNVMLLHDNKPKILDFGFGACCKRDVPPGTKGEPEEREANLALTQVFGTPMYMAPEVWDQWYAKAADVWSLGVIIYCLLEGHFPFWASTEEELKWSAKRGVYHHSESVSPAARNLLSRMLQVDPAKRLTAAQVYLDLFLCPQFPAFPHGRTRHL</sequence>
<comment type="caution">
    <text evidence="11">The sequence shown here is derived from an EMBL/GenBank/DDBJ whole genome shotgun (WGS) entry which is preliminary data.</text>
</comment>
<gene>
    <name evidence="11" type="ORF">CYMTET_56281</name>
</gene>
<dbReference type="InterPro" id="IPR008271">
    <property type="entry name" value="Ser/Thr_kinase_AS"/>
</dbReference>
<dbReference type="EMBL" id="LGRX02035718">
    <property type="protein sequence ID" value="KAK3233420.1"/>
    <property type="molecule type" value="Genomic_DNA"/>
</dbReference>
<evidence type="ECO:0000256" key="2">
    <source>
        <dbReference type="ARBA" id="ARBA00022679"/>
    </source>
</evidence>
<dbReference type="GO" id="GO:0005524">
    <property type="term" value="F:ATP binding"/>
    <property type="evidence" value="ECO:0007669"/>
    <property type="project" value="UniProtKB-KW"/>
</dbReference>
<evidence type="ECO:0000256" key="8">
    <source>
        <dbReference type="PIRSR" id="PIRSR630616-3"/>
    </source>
</evidence>
<dbReference type="PANTHER" id="PTHR24350">
    <property type="entry name" value="SERINE/THREONINE-PROTEIN KINASE IAL-RELATED"/>
    <property type="match status" value="1"/>
</dbReference>
<dbReference type="PROSITE" id="PS50011">
    <property type="entry name" value="PROTEIN_KINASE_DOM"/>
    <property type="match status" value="1"/>
</dbReference>
<feature type="binding site" evidence="7">
    <location>
        <position position="468"/>
    </location>
    <ligand>
        <name>ATP</name>
        <dbReference type="ChEBI" id="CHEBI:30616"/>
    </ligand>
</feature>
<feature type="region of interest" description="Disordered" evidence="9">
    <location>
        <begin position="165"/>
        <end position="238"/>
    </location>
</feature>
<evidence type="ECO:0000313" key="12">
    <source>
        <dbReference type="Proteomes" id="UP001190700"/>
    </source>
</evidence>
<feature type="compositionally biased region" description="Low complexity" evidence="9">
    <location>
        <begin position="71"/>
        <end position="88"/>
    </location>
</feature>
<feature type="region of interest" description="Disordered" evidence="9">
    <location>
        <begin position="1"/>
        <end position="26"/>
    </location>
</feature>
<dbReference type="InterPro" id="IPR030616">
    <property type="entry name" value="Aur-like"/>
</dbReference>
<dbReference type="FunFam" id="1.10.510.10:FF:000571">
    <property type="entry name" value="Maternal embryonic leucine zipper kinase"/>
    <property type="match status" value="1"/>
</dbReference>
<evidence type="ECO:0000256" key="6">
    <source>
        <dbReference type="PIRSR" id="PIRSR630616-1"/>
    </source>
</evidence>
<feature type="compositionally biased region" description="Polar residues" evidence="9">
    <location>
        <begin position="254"/>
        <end position="269"/>
    </location>
</feature>
<feature type="region of interest" description="Disordered" evidence="9">
    <location>
        <begin position="250"/>
        <end position="277"/>
    </location>
</feature>
<feature type="active site" description="Proton acceptor" evidence="6">
    <location>
        <position position="450"/>
    </location>
</feature>
<proteinExistence type="predicted"/>
<feature type="domain" description="Protein kinase" evidence="10">
    <location>
        <begin position="317"/>
        <end position="592"/>
    </location>
</feature>
<organism evidence="11 12">
    <name type="scientific">Cymbomonas tetramitiformis</name>
    <dbReference type="NCBI Taxonomy" id="36881"/>
    <lineage>
        <taxon>Eukaryota</taxon>
        <taxon>Viridiplantae</taxon>
        <taxon>Chlorophyta</taxon>
        <taxon>Pyramimonadophyceae</taxon>
        <taxon>Pyramimonadales</taxon>
        <taxon>Pyramimonadaceae</taxon>
        <taxon>Cymbomonas</taxon>
    </lineage>
</organism>
<dbReference type="InterPro" id="IPR011009">
    <property type="entry name" value="Kinase-like_dom_sf"/>
</dbReference>
<dbReference type="Pfam" id="PF00069">
    <property type="entry name" value="Pkinase"/>
    <property type="match status" value="1"/>
</dbReference>